<dbReference type="Gene3D" id="3.30.530.20">
    <property type="match status" value="1"/>
</dbReference>
<dbReference type="Pfam" id="PF10604">
    <property type="entry name" value="Polyketide_cyc2"/>
    <property type="match status" value="1"/>
</dbReference>
<evidence type="ECO:0000313" key="2">
    <source>
        <dbReference type="EMBL" id="QIS15932.1"/>
    </source>
</evidence>
<dbReference type="KEGG" id="nah:F5544_40580"/>
<dbReference type="EMBL" id="CP046172">
    <property type="protein sequence ID" value="QIS15932.1"/>
    <property type="molecule type" value="Genomic_DNA"/>
</dbReference>
<keyword evidence="3" id="KW-1185">Reference proteome</keyword>
<dbReference type="CDD" id="cd07821">
    <property type="entry name" value="PYR_PYL_RCAR_like"/>
    <property type="match status" value="1"/>
</dbReference>
<keyword evidence="1" id="KW-1133">Transmembrane helix</keyword>
<name>A0A6G9YRT4_9NOCA</name>
<dbReference type="RefSeq" id="WP_167478098.1">
    <property type="nucleotide sequence ID" value="NZ_CP046172.1"/>
</dbReference>
<keyword evidence="1" id="KW-0812">Transmembrane</keyword>
<proteinExistence type="predicted"/>
<reference evidence="2 3" key="1">
    <citation type="journal article" date="2019" name="ACS Chem. Biol.">
        <title>Identification and Mobilization of a Cryptic Antibiotic Biosynthesis Gene Locus from a Human-Pathogenic Nocardia Isolate.</title>
        <authorList>
            <person name="Herisse M."/>
            <person name="Ishida K."/>
            <person name="Porter J.L."/>
            <person name="Howden B."/>
            <person name="Hertweck C."/>
            <person name="Stinear T.P."/>
            <person name="Pidot S.J."/>
        </authorList>
    </citation>
    <scope>NUCLEOTIDE SEQUENCE [LARGE SCALE GENOMIC DNA]</scope>
    <source>
        <strain evidence="2 3">AUSMDU00012717</strain>
    </source>
</reference>
<dbReference type="InterPro" id="IPR023393">
    <property type="entry name" value="START-like_dom_sf"/>
</dbReference>
<evidence type="ECO:0000256" key="1">
    <source>
        <dbReference type="SAM" id="Phobius"/>
    </source>
</evidence>
<sequence>MRTVDIERTIEAPIADVFDWLTDATNYPRVPLVRRVTLVRPGDTHPQGRGAVRLVVTPVLRLTEEIVEYHPPTLMCYRILQSIPTLRHEQGRMEFRETANGTRVRWLSRFELESAWSGFFTAALSPGIALSFHLLLRTAARDLQG</sequence>
<dbReference type="Proteomes" id="UP000503540">
    <property type="component" value="Chromosome"/>
</dbReference>
<dbReference type="AlphaFoldDB" id="A0A6G9YRT4"/>
<gene>
    <name evidence="2" type="ORF">F5544_40580</name>
</gene>
<dbReference type="InterPro" id="IPR019587">
    <property type="entry name" value="Polyketide_cyclase/dehydratase"/>
</dbReference>
<keyword evidence="1" id="KW-0472">Membrane</keyword>
<protein>
    <submittedName>
        <fullName evidence="2">SRPBCC family protein</fullName>
    </submittedName>
</protein>
<feature type="transmembrane region" description="Helical" evidence="1">
    <location>
        <begin position="115"/>
        <end position="136"/>
    </location>
</feature>
<accession>A0A6G9YRT4</accession>
<organism evidence="2 3">
    <name type="scientific">Nocardia arthritidis</name>
    <dbReference type="NCBI Taxonomy" id="228602"/>
    <lineage>
        <taxon>Bacteria</taxon>
        <taxon>Bacillati</taxon>
        <taxon>Actinomycetota</taxon>
        <taxon>Actinomycetes</taxon>
        <taxon>Mycobacteriales</taxon>
        <taxon>Nocardiaceae</taxon>
        <taxon>Nocardia</taxon>
    </lineage>
</organism>
<dbReference type="SUPFAM" id="SSF55961">
    <property type="entry name" value="Bet v1-like"/>
    <property type="match status" value="1"/>
</dbReference>
<evidence type="ECO:0000313" key="3">
    <source>
        <dbReference type="Proteomes" id="UP000503540"/>
    </source>
</evidence>